<dbReference type="eggNOG" id="ENOG502SC75">
    <property type="taxonomic scope" value="Eukaryota"/>
</dbReference>
<proteinExistence type="predicted"/>
<dbReference type="AlphaFoldDB" id="T0PW16"/>
<dbReference type="InParanoid" id="T0PW16"/>
<evidence type="ECO:0000313" key="2">
    <source>
        <dbReference type="Proteomes" id="UP000030762"/>
    </source>
</evidence>
<dbReference type="OMA" id="HINIGTE"/>
<organism evidence="1 2">
    <name type="scientific">Saprolegnia diclina (strain VS20)</name>
    <dbReference type="NCBI Taxonomy" id="1156394"/>
    <lineage>
        <taxon>Eukaryota</taxon>
        <taxon>Sar</taxon>
        <taxon>Stramenopiles</taxon>
        <taxon>Oomycota</taxon>
        <taxon>Saprolegniomycetes</taxon>
        <taxon>Saprolegniales</taxon>
        <taxon>Saprolegniaceae</taxon>
        <taxon>Saprolegnia</taxon>
    </lineage>
</organism>
<sequence length="740" mass="82795">MSSNASPADFLLSRSSIVVVCPMTFAAAYLAAHPIQCPSCGSNRISMHGWSESFRPVVDLDCNMLIKARRYMHRDCSSAAARGRKHTSFSALNSHLIAALPPVVRERLYPFQIRQKTVISTAFARQVHESKVSGASFAQIASLQKATLWLRSPGLFTNSNPIVAFPSFGHCLRFPLVGPGLVRDIYCGEMRRLEALQQAAIAATTAEHLCGDHTFFVAKHGRDADGKQGFTAVFTMMNQLSEVVGFWVTRSKSLKEIEKEIEMLKARLGDIKGIWIDNPDSDEAFLLDKFPEAAVRRDLFHVLQEYFRECSSMPLRSLFMANVANAFFSLDQDDVDALTAKLRDKGVDVDKLTPAFFRSHRSVRTYVPDDARAAIAERLEAAVQQYRGKDLFKSGFEKLHLAILKQLEQGKLTDPPNETMHANINPDGDPHYVTFRSSSQLESLHKFLQACFHGFNGSYELLHILLLDRISRWNMHKSRHLAKREVFVCSVDLALVTNIISLSTELGLAVPACFSGYTTIEPHWPSGETPSLEKELFGLARPLRTSETGLAVEAHIRKMGANVTPSSIKDLLETPGFVARAAKIKMSASAKWLARRMSLHELPTFVADGIEDELFKAMLPGFYPKTDKSMEHKIEHAKTSKMAMEWNSLLLYAISAGQNYVRYNEKIYFIDTIRYKDAKHIKAACKAFLAAIEVAAAHGGTREGLDEMRETRKGFSSAPSAHWLNTRRLRGFVMWLPSSS</sequence>
<gene>
    <name evidence="1" type="ORF">SDRG_16917</name>
</gene>
<accession>T0PW16</accession>
<protein>
    <submittedName>
        <fullName evidence="1">Uncharacterized protein</fullName>
    </submittedName>
</protein>
<dbReference type="VEuPathDB" id="FungiDB:SDRG_16917"/>
<dbReference type="RefSeq" id="XP_008621364.1">
    <property type="nucleotide sequence ID" value="XM_008623142.1"/>
</dbReference>
<dbReference type="OrthoDB" id="10577020at2759"/>
<dbReference type="EMBL" id="JH767293">
    <property type="protein sequence ID" value="EQC25220.1"/>
    <property type="molecule type" value="Genomic_DNA"/>
</dbReference>
<keyword evidence="2" id="KW-1185">Reference proteome</keyword>
<evidence type="ECO:0000313" key="1">
    <source>
        <dbReference type="EMBL" id="EQC25220.1"/>
    </source>
</evidence>
<dbReference type="Proteomes" id="UP000030762">
    <property type="component" value="Unassembled WGS sequence"/>
</dbReference>
<reference evidence="1 2" key="1">
    <citation type="submission" date="2012-04" db="EMBL/GenBank/DDBJ databases">
        <title>The Genome Sequence of Saprolegnia declina VS20.</title>
        <authorList>
            <consortium name="The Broad Institute Genome Sequencing Platform"/>
            <person name="Russ C."/>
            <person name="Nusbaum C."/>
            <person name="Tyler B."/>
            <person name="van West P."/>
            <person name="Dieguez-Uribeondo J."/>
            <person name="de Bruijn I."/>
            <person name="Tripathy S."/>
            <person name="Jiang R."/>
            <person name="Young S.K."/>
            <person name="Zeng Q."/>
            <person name="Gargeya S."/>
            <person name="Fitzgerald M."/>
            <person name="Haas B."/>
            <person name="Abouelleil A."/>
            <person name="Alvarado L."/>
            <person name="Arachchi H.M."/>
            <person name="Berlin A."/>
            <person name="Chapman S.B."/>
            <person name="Goldberg J."/>
            <person name="Griggs A."/>
            <person name="Gujja S."/>
            <person name="Hansen M."/>
            <person name="Howarth C."/>
            <person name="Imamovic A."/>
            <person name="Larimer J."/>
            <person name="McCowen C."/>
            <person name="Montmayeur A."/>
            <person name="Murphy C."/>
            <person name="Neiman D."/>
            <person name="Pearson M."/>
            <person name="Priest M."/>
            <person name="Roberts A."/>
            <person name="Saif S."/>
            <person name="Shea T."/>
            <person name="Sisk P."/>
            <person name="Sykes S."/>
            <person name="Wortman J."/>
            <person name="Nusbaum C."/>
            <person name="Birren B."/>
        </authorList>
    </citation>
    <scope>NUCLEOTIDE SEQUENCE [LARGE SCALE GENOMIC DNA]</scope>
    <source>
        <strain evidence="1 2">VS20</strain>
    </source>
</reference>
<dbReference type="GeneID" id="19957644"/>
<name>T0PW16_SAPDV</name>